<organism evidence="9 10">
    <name type="scientific">Rosa chinensis</name>
    <name type="common">China rose</name>
    <dbReference type="NCBI Taxonomy" id="74649"/>
    <lineage>
        <taxon>Eukaryota</taxon>
        <taxon>Viridiplantae</taxon>
        <taxon>Streptophyta</taxon>
        <taxon>Embryophyta</taxon>
        <taxon>Tracheophyta</taxon>
        <taxon>Spermatophyta</taxon>
        <taxon>Magnoliopsida</taxon>
        <taxon>eudicotyledons</taxon>
        <taxon>Gunneridae</taxon>
        <taxon>Pentapetalae</taxon>
        <taxon>rosids</taxon>
        <taxon>fabids</taxon>
        <taxon>Rosales</taxon>
        <taxon>Rosaceae</taxon>
        <taxon>Rosoideae</taxon>
        <taxon>Rosoideae incertae sedis</taxon>
        <taxon>Rosa</taxon>
    </lineage>
</organism>
<comment type="function">
    <text evidence="5">Transcription factor that specifically binds AT-rich DNA sequences related to the nuclear matrix attachment regions (MARs).</text>
</comment>
<keyword evidence="10" id="KW-1185">Reference proteome</keyword>
<feature type="compositionally biased region" description="Polar residues" evidence="6">
    <location>
        <begin position="43"/>
        <end position="69"/>
    </location>
</feature>
<keyword evidence="7" id="KW-1133">Transmembrane helix</keyword>
<dbReference type="Proteomes" id="UP000238479">
    <property type="component" value="Chromosome 7"/>
</dbReference>
<accession>A0A2P6P706</accession>
<feature type="domain" description="PPC" evidence="8">
    <location>
        <begin position="167"/>
        <end position="310"/>
    </location>
</feature>
<evidence type="ECO:0000256" key="7">
    <source>
        <dbReference type="SAM" id="Phobius"/>
    </source>
</evidence>
<proteinExistence type="predicted"/>
<comment type="domain">
    <text evidence="5">The PPC domain mediates interactions between AHL proteins.</text>
</comment>
<protein>
    <recommendedName>
        <fullName evidence="5">AT-hook motif nuclear-localized protein</fullName>
    </recommendedName>
</protein>
<keyword evidence="2 5" id="KW-0238">DNA-binding</keyword>
<evidence type="ECO:0000256" key="4">
    <source>
        <dbReference type="ARBA" id="ARBA00023242"/>
    </source>
</evidence>
<feature type="transmembrane region" description="Helical" evidence="7">
    <location>
        <begin position="263"/>
        <end position="286"/>
    </location>
</feature>
<reference evidence="9 10" key="1">
    <citation type="journal article" date="2018" name="Nat. Genet.">
        <title>The Rosa genome provides new insights in the design of modern roses.</title>
        <authorList>
            <person name="Bendahmane M."/>
        </authorList>
    </citation>
    <scope>NUCLEOTIDE SEQUENCE [LARGE SCALE GENOMIC DNA]</scope>
    <source>
        <strain evidence="10">cv. Old Blush</strain>
    </source>
</reference>
<evidence type="ECO:0000256" key="3">
    <source>
        <dbReference type="ARBA" id="ARBA00023163"/>
    </source>
</evidence>
<evidence type="ECO:0000256" key="1">
    <source>
        <dbReference type="ARBA" id="ARBA00023015"/>
    </source>
</evidence>
<name>A0A2P6P706_ROSCH</name>
<dbReference type="InterPro" id="IPR039605">
    <property type="entry name" value="AHL"/>
</dbReference>
<feature type="region of interest" description="Disordered" evidence="6">
    <location>
        <begin position="295"/>
        <end position="339"/>
    </location>
</feature>
<keyword evidence="3 5" id="KW-0804">Transcription</keyword>
<dbReference type="PANTHER" id="PTHR31500:SF64">
    <property type="entry name" value="AT-HOOK MOTIF NUCLEAR-LOCALIZED PROTEIN 12-RELATED"/>
    <property type="match status" value="1"/>
</dbReference>
<evidence type="ECO:0000259" key="8">
    <source>
        <dbReference type="PROSITE" id="PS51742"/>
    </source>
</evidence>
<dbReference type="Gramene" id="PRQ17706">
    <property type="protein sequence ID" value="PRQ17706"/>
    <property type="gene ID" value="RchiOBHm_Chr7g0197931"/>
</dbReference>
<dbReference type="OrthoDB" id="1101183at2759"/>
<dbReference type="PANTHER" id="PTHR31500">
    <property type="entry name" value="AT-HOOK MOTIF NUCLEAR-LOCALIZED PROTEIN 9"/>
    <property type="match status" value="1"/>
</dbReference>
<sequence>MDGREAMAISGAQASYYIHRGGHGGSSPGSQIAGLHAPPGFRPNNTAFQQAQSNVRASSAFSVEPSSRPNYPHGISINVSPGGAPSSGEPVKKKRGRPRKYGPGPAPGPGSAPDAPVSLALSPMSSTPNPTPGSTSPTPKRNRGRPPGTGRKQQLANLGEWMNSSAGQAFAPHVITIEAGEDIAAKLLLFSQQRPRALCILSGNGTVSSVALRQPASTGVSVTYEGRFQILCLSGSYLVAEDGGPRDRTGGISVSLSSSDGHVIGGAVAMLIAATPVQIVLCSFVYGSSNKIKSKPVADPNNGQSSEPQHSEKLPSPATAPSTQNYAPSTAGIWPGGRLVDARNAHTGIDLTRG</sequence>
<evidence type="ECO:0000256" key="5">
    <source>
        <dbReference type="RuleBase" id="RU367031"/>
    </source>
</evidence>
<evidence type="ECO:0000313" key="10">
    <source>
        <dbReference type="Proteomes" id="UP000238479"/>
    </source>
</evidence>
<dbReference type="SUPFAM" id="SSF117856">
    <property type="entry name" value="AF0104/ALDC/Ptd012-like"/>
    <property type="match status" value="1"/>
</dbReference>
<dbReference type="EMBL" id="PDCK01000045">
    <property type="protein sequence ID" value="PRQ17706.1"/>
    <property type="molecule type" value="Genomic_DNA"/>
</dbReference>
<dbReference type="PROSITE" id="PS51742">
    <property type="entry name" value="PPC"/>
    <property type="match status" value="1"/>
</dbReference>
<feature type="compositionally biased region" description="Polar residues" evidence="6">
    <location>
        <begin position="319"/>
        <end position="328"/>
    </location>
</feature>
<dbReference type="GO" id="GO:0003680">
    <property type="term" value="F:minor groove of adenine-thymine-rich DNA binding"/>
    <property type="evidence" value="ECO:0007669"/>
    <property type="project" value="UniProtKB-UniRule"/>
</dbReference>
<dbReference type="OMA" id="SHYYLQR"/>
<dbReference type="Gene3D" id="3.30.1330.80">
    <property type="entry name" value="Hypothetical protein, similar to alpha- acetolactate decarboxylase, domain 2"/>
    <property type="match status" value="1"/>
</dbReference>
<feature type="region of interest" description="Disordered" evidence="6">
    <location>
        <begin position="18"/>
        <end position="153"/>
    </location>
</feature>
<dbReference type="Pfam" id="PF03479">
    <property type="entry name" value="PCC"/>
    <property type="match status" value="1"/>
</dbReference>
<gene>
    <name evidence="9" type="ORF">RchiOBHm_Chr7g0197931</name>
</gene>
<dbReference type="AlphaFoldDB" id="A0A2P6P706"/>
<evidence type="ECO:0000256" key="2">
    <source>
        <dbReference type="ARBA" id="ARBA00023125"/>
    </source>
</evidence>
<dbReference type="InterPro" id="IPR005175">
    <property type="entry name" value="PPC_dom"/>
</dbReference>
<comment type="caution">
    <text evidence="9">The sequence shown here is derived from an EMBL/GenBank/DDBJ whole genome shotgun (WGS) entry which is preliminary data.</text>
</comment>
<feature type="compositionally biased region" description="Low complexity" evidence="6">
    <location>
        <begin position="111"/>
        <end position="139"/>
    </location>
</feature>
<keyword evidence="4 5" id="KW-0539">Nucleus</keyword>
<dbReference type="STRING" id="74649.A0A2P6P706"/>
<keyword evidence="7" id="KW-0812">Transmembrane</keyword>
<comment type="subcellular location">
    <subcellularLocation>
        <location evidence="5">Nucleus</location>
    </subcellularLocation>
</comment>
<dbReference type="CDD" id="cd11378">
    <property type="entry name" value="DUF296"/>
    <property type="match status" value="1"/>
</dbReference>
<keyword evidence="1 5" id="KW-0805">Transcription regulation</keyword>
<evidence type="ECO:0000256" key="6">
    <source>
        <dbReference type="SAM" id="MobiDB-lite"/>
    </source>
</evidence>
<evidence type="ECO:0000313" key="9">
    <source>
        <dbReference type="EMBL" id="PRQ17706.1"/>
    </source>
</evidence>
<keyword evidence="7" id="KW-0472">Membrane</keyword>
<dbReference type="GO" id="GO:0005634">
    <property type="term" value="C:nucleus"/>
    <property type="evidence" value="ECO:0007669"/>
    <property type="project" value="UniProtKB-SubCell"/>
</dbReference>